<dbReference type="GO" id="GO:0005524">
    <property type="term" value="F:ATP binding"/>
    <property type="evidence" value="ECO:0007669"/>
    <property type="project" value="InterPro"/>
</dbReference>
<protein>
    <submittedName>
        <fullName evidence="3">Ubiquinone biosynthesis protein</fullName>
    </submittedName>
</protein>
<dbReference type="Proteomes" id="UP000199352">
    <property type="component" value="Unassembled WGS sequence"/>
</dbReference>
<evidence type="ECO:0000256" key="1">
    <source>
        <dbReference type="ARBA" id="ARBA00009670"/>
    </source>
</evidence>
<dbReference type="InterPro" id="IPR004147">
    <property type="entry name" value="ABC1_dom"/>
</dbReference>
<dbReference type="OrthoDB" id="9795390at2"/>
<proteinExistence type="inferred from homology"/>
<comment type="similarity">
    <text evidence="1">Belongs to the protein kinase superfamily. ADCK protein kinase family.</text>
</comment>
<dbReference type="PANTHER" id="PTHR10566:SF113">
    <property type="entry name" value="PROTEIN ACTIVITY OF BC1 COMPLEX KINASE 7, CHLOROPLASTIC"/>
    <property type="match status" value="1"/>
</dbReference>
<evidence type="ECO:0000313" key="3">
    <source>
        <dbReference type="EMBL" id="SER13219.1"/>
    </source>
</evidence>
<evidence type="ECO:0000313" key="4">
    <source>
        <dbReference type="Proteomes" id="UP000199352"/>
    </source>
</evidence>
<dbReference type="RefSeq" id="WP_089952674.1">
    <property type="nucleotide sequence ID" value="NZ_FOFR01000008.1"/>
</dbReference>
<dbReference type="PANTHER" id="PTHR10566">
    <property type="entry name" value="CHAPERONE-ACTIVITY OF BC1 COMPLEX CABC1 -RELATED"/>
    <property type="match status" value="1"/>
</dbReference>
<dbReference type="SUPFAM" id="SSF56112">
    <property type="entry name" value="Protein kinase-like (PK-like)"/>
    <property type="match status" value="1"/>
</dbReference>
<accession>A0A1H9LPP5</accession>
<dbReference type="PROSITE" id="PS50011">
    <property type="entry name" value="PROTEIN_KINASE_DOM"/>
    <property type="match status" value="1"/>
</dbReference>
<dbReference type="InterPro" id="IPR050154">
    <property type="entry name" value="UbiB_kinase"/>
</dbReference>
<dbReference type="InterPro" id="IPR011009">
    <property type="entry name" value="Kinase-like_dom_sf"/>
</dbReference>
<dbReference type="Pfam" id="PF03109">
    <property type="entry name" value="ABC1"/>
    <property type="match status" value="1"/>
</dbReference>
<dbReference type="AlphaFoldDB" id="A0A1H9LPP5"/>
<dbReference type="InterPro" id="IPR000719">
    <property type="entry name" value="Prot_kinase_dom"/>
</dbReference>
<dbReference type="STRING" id="402600.SAMN05216188_10833"/>
<evidence type="ECO:0000259" key="2">
    <source>
        <dbReference type="PROSITE" id="PS50011"/>
    </source>
</evidence>
<sequence length="504" mass="55986">MREHRLWALVAALSRVVRSELHHGGRSGDDAAEGPSRAQRRAREVRLAFERLGPFYIKVGQMLSTRPDFVSEEMIAEFRTLHDTVSVQPFSLFEPVLIAELGSRWRGRFRTIDTSRPLGAASLAQVYAATQPDGRPVVVKIQRPGIVPLVTQDMALLRRAAKLVTKASPGFAEVIDVEAMLGLLFDAMRSELDFTLEARQMDRARADVAMFKHLDVPEVLLATPRVMIQSRAPGQSIRDANPADFPDAERLAIGRDLLAYMYRSYFTTKFFHADPHPGNIFVHPGEKASLIDWGMVGRIDRRTSQAILLVLTNVAMNDGQGLARAWTDLGRATDGADIAAFQNDMEALVPHVASASLEELNLGVTLTAILKSATKHRIRTNPAIAVLGKSFANLEGSIRYLAPELSITDTFRDQLSDIMLDLLEDTVSEQQLARTVLELVSGGTSAIQQMQNILRDLSSGRLHMRVTQIARLSPATQRRRMILGAALAFYLWRQRPQALRAAER</sequence>
<keyword evidence="3" id="KW-0830">Ubiquinone</keyword>
<dbReference type="GO" id="GO:0004672">
    <property type="term" value="F:protein kinase activity"/>
    <property type="evidence" value="ECO:0007669"/>
    <property type="project" value="InterPro"/>
</dbReference>
<reference evidence="4" key="1">
    <citation type="submission" date="2016-10" db="EMBL/GenBank/DDBJ databases">
        <authorList>
            <person name="Varghese N."/>
            <person name="Submissions S."/>
        </authorList>
    </citation>
    <scope>NUCLEOTIDE SEQUENCE [LARGE SCALE GENOMIC DNA]</scope>
    <source>
        <strain evidence="4">CGMCC 4.3525</strain>
    </source>
</reference>
<gene>
    <name evidence="3" type="ORF">SAMN05216188_10833</name>
</gene>
<feature type="domain" description="Protein kinase" evidence="2">
    <location>
        <begin position="112"/>
        <end position="504"/>
    </location>
</feature>
<dbReference type="CDD" id="cd05121">
    <property type="entry name" value="ABC1_ADCK3-like"/>
    <property type="match status" value="1"/>
</dbReference>
<name>A0A1H9LPP5_9PSEU</name>
<organism evidence="3 4">
    <name type="scientific">Lentzea xinjiangensis</name>
    <dbReference type="NCBI Taxonomy" id="402600"/>
    <lineage>
        <taxon>Bacteria</taxon>
        <taxon>Bacillati</taxon>
        <taxon>Actinomycetota</taxon>
        <taxon>Actinomycetes</taxon>
        <taxon>Pseudonocardiales</taxon>
        <taxon>Pseudonocardiaceae</taxon>
        <taxon>Lentzea</taxon>
    </lineage>
</organism>
<keyword evidence="4" id="KW-1185">Reference proteome</keyword>
<dbReference type="EMBL" id="FOFR01000008">
    <property type="protein sequence ID" value="SER13219.1"/>
    <property type="molecule type" value="Genomic_DNA"/>
</dbReference>